<sequence>MLVERALQIVGKLEGVLDVQKLSDTNKKALLKLESERKGDIIPVTNEGLEECLKRDFSIVFFKNSHFRLPPVPTVLLVTDGGEVLGQEVLTMEDKLKFEDRDDAIFISPDFVIFKPERKVLRPKPQKQFFLIPPVPFPELDGVDGITDVVSSSPSTNGDSYLKKEYGHPDDPKIATIIVGFSVG</sequence>
<dbReference type="AlphaFoldDB" id="A0A1D3L248"/>
<protein>
    <submittedName>
        <fullName evidence="1">Uncharacterized protein</fullName>
    </submittedName>
</protein>
<accession>A0A1D3L248</accession>
<proteinExistence type="predicted"/>
<keyword evidence="2" id="KW-1185">Reference proteome</keyword>
<dbReference type="OrthoDB" id="53057at2157"/>
<dbReference type="EMBL" id="LT607756">
    <property type="protein sequence ID" value="SCG85711.1"/>
    <property type="molecule type" value="Genomic_DNA"/>
</dbReference>
<reference evidence="1 2" key="1">
    <citation type="submission" date="2016-08" db="EMBL/GenBank/DDBJ databases">
        <authorList>
            <person name="Seilhamer J.J."/>
        </authorList>
    </citation>
    <scope>NUCLEOTIDE SEQUENCE [LARGE SCALE GENOMIC DNA]</scope>
    <source>
        <strain evidence="1">Buetzberg</strain>
    </source>
</reference>
<dbReference type="GeneID" id="30411998"/>
<evidence type="ECO:0000313" key="2">
    <source>
        <dbReference type="Proteomes" id="UP000094707"/>
    </source>
</evidence>
<dbReference type="RefSeq" id="WP_084789852.1">
    <property type="nucleotide sequence ID" value="NZ_LT607756.1"/>
</dbReference>
<dbReference type="STRING" id="118062.MCBB_1153"/>
<evidence type="ECO:0000313" key="1">
    <source>
        <dbReference type="EMBL" id="SCG85711.1"/>
    </source>
</evidence>
<dbReference type="KEGG" id="mcub:MCBB_1153"/>
<dbReference type="Proteomes" id="UP000094707">
    <property type="component" value="Chromosome I"/>
</dbReference>
<gene>
    <name evidence="1" type="ORF">MCBB_1153</name>
</gene>
<name>A0A1D3L248_9EURY</name>
<organism evidence="1 2">
    <name type="scientific">Methanobacterium congolense</name>
    <dbReference type="NCBI Taxonomy" id="118062"/>
    <lineage>
        <taxon>Archaea</taxon>
        <taxon>Methanobacteriati</taxon>
        <taxon>Methanobacteriota</taxon>
        <taxon>Methanomada group</taxon>
        <taxon>Methanobacteria</taxon>
        <taxon>Methanobacteriales</taxon>
        <taxon>Methanobacteriaceae</taxon>
        <taxon>Methanobacterium</taxon>
    </lineage>
</organism>